<name>A0A345E306_9EURY</name>
<dbReference type="EMBL" id="CP031150">
    <property type="protein sequence ID" value="AXG06578.1"/>
    <property type="molecule type" value="Genomic_DNA"/>
</dbReference>
<evidence type="ECO:0000313" key="2">
    <source>
        <dbReference type="Proteomes" id="UP000253273"/>
    </source>
</evidence>
<reference evidence="1 2" key="1">
    <citation type="submission" date="2018-07" db="EMBL/GenBank/DDBJ databases">
        <title>Genome sequences of Haloplanus sp. CBA1113.</title>
        <authorList>
            <person name="Kim Y.B."/>
            <person name="Roh S.W."/>
        </authorList>
    </citation>
    <scope>NUCLEOTIDE SEQUENCE [LARGE SCALE GENOMIC DNA]</scope>
    <source>
        <strain evidence="1 2">CBA1113</strain>
    </source>
</reference>
<dbReference type="RefSeq" id="WP_114585716.1">
    <property type="nucleotide sequence ID" value="NZ_CP031150.1"/>
</dbReference>
<dbReference type="GeneID" id="37283547"/>
<dbReference type="AlphaFoldDB" id="A0A345E306"/>
<organism evidence="1 2">
    <name type="scientific">Haloplanus rubicundus</name>
    <dbReference type="NCBI Taxonomy" id="1547898"/>
    <lineage>
        <taxon>Archaea</taxon>
        <taxon>Methanobacteriati</taxon>
        <taxon>Methanobacteriota</taxon>
        <taxon>Stenosarchaea group</taxon>
        <taxon>Halobacteria</taxon>
        <taxon>Halobacteriales</taxon>
        <taxon>Haloferacaceae</taxon>
        <taxon>Haloplanus</taxon>
    </lineage>
</organism>
<dbReference type="KEGG" id="haj:DU500_09140"/>
<sequence>MSKPLSEASPGARVEAAFRGEAVEEDVPRPALANLSRRQQRVLASLLDGFESRRDVLQWMQDVVIATVGALDGEWFVTRATDASIMSALLGEGWGTARALEDGTPEEVRRGIAAQDILPAVHQAQRKFRWSASEYYDDPDHDPSDLTDDPDAPGMRPALKVLDEQLSWALDQLLEGFESDEAFLAWGERAIQMSYAEVDSEAVEDAFFETEVRRRMTDRTDARARFVRESWAAEYLLPGFNRAAARVASHTSEVPEQEQTRMEVPSG</sequence>
<proteinExistence type="predicted"/>
<accession>A0A345E306</accession>
<dbReference type="OrthoDB" id="286382at2157"/>
<gene>
    <name evidence="1" type="ORF">DU500_09140</name>
</gene>
<evidence type="ECO:0000313" key="1">
    <source>
        <dbReference type="EMBL" id="AXG06578.1"/>
    </source>
</evidence>
<dbReference type="Proteomes" id="UP000253273">
    <property type="component" value="Chromosome"/>
</dbReference>
<keyword evidence="2" id="KW-1185">Reference proteome</keyword>
<protein>
    <submittedName>
        <fullName evidence="1">Uncharacterized protein</fullName>
    </submittedName>
</protein>